<dbReference type="InterPro" id="IPR031311">
    <property type="entry name" value="CHIT_BIND_RR_consensus"/>
</dbReference>
<dbReference type="PANTHER" id="PTHR12236:SF75">
    <property type="entry name" value="CUTICULAR PROTEIN 62BB, ISOFORM A"/>
    <property type="match status" value="1"/>
</dbReference>
<name>A0A5E4MX21_9HEMI</name>
<evidence type="ECO:0000256" key="2">
    <source>
        <dbReference type="PROSITE-ProRule" id="PRU00497"/>
    </source>
</evidence>
<evidence type="ECO:0000313" key="6">
    <source>
        <dbReference type="Proteomes" id="UP000325440"/>
    </source>
</evidence>
<dbReference type="InterPro" id="IPR000618">
    <property type="entry name" value="Insect_cuticle"/>
</dbReference>
<evidence type="ECO:0000256" key="3">
    <source>
        <dbReference type="SAM" id="MobiDB-lite"/>
    </source>
</evidence>
<protein>
    <submittedName>
        <fullName evidence="5">Insect cuticle protein,Chitin-binding type R&amp;R consensus</fullName>
    </submittedName>
</protein>
<dbReference type="PROSITE" id="PS00233">
    <property type="entry name" value="CHIT_BIND_RR_1"/>
    <property type="match status" value="1"/>
</dbReference>
<dbReference type="PROSITE" id="PS51155">
    <property type="entry name" value="CHIT_BIND_RR_2"/>
    <property type="match status" value="1"/>
</dbReference>
<dbReference type="OrthoDB" id="6581114at2759"/>
<feature type="signal peptide" evidence="4">
    <location>
        <begin position="1"/>
        <end position="22"/>
    </location>
</feature>
<dbReference type="GO" id="GO:0031012">
    <property type="term" value="C:extracellular matrix"/>
    <property type="evidence" value="ECO:0007669"/>
    <property type="project" value="TreeGrafter"/>
</dbReference>
<gene>
    <name evidence="5" type="ORF">CINCED_3A012990</name>
</gene>
<dbReference type="AlphaFoldDB" id="A0A5E4MX21"/>
<dbReference type="PANTHER" id="PTHR12236">
    <property type="entry name" value="STRUCTURAL CONTITUENT OF CUTICLE"/>
    <property type="match status" value="1"/>
</dbReference>
<reference evidence="5 6" key="1">
    <citation type="submission" date="2019-08" db="EMBL/GenBank/DDBJ databases">
        <authorList>
            <person name="Alioto T."/>
            <person name="Alioto T."/>
            <person name="Gomez Garrido J."/>
        </authorList>
    </citation>
    <scope>NUCLEOTIDE SEQUENCE [LARGE SCALE GENOMIC DNA]</scope>
</reference>
<dbReference type="PRINTS" id="PR00947">
    <property type="entry name" value="CUTICLE"/>
</dbReference>
<keyword evidence="4" id="KW-0732">Signal</keyword>
<organism evidence="5 6">
    <name type="scientific">Cinara cedri</name>
    <dbReference type="NCBI Taxonomy" id="506608"/>
    <lineage>
        <taxon>Eukaryota</taxon>
        <taxon>Metazoa</taxon>
        <taxon>Ecdysozoa</taxon>
        <taxon>Arthropoda</taxon>
        <taxon>Hexapoda</taxon>
        <taxon>Insecta</taxon>
        <taxon>Pterygota</taxon>
        <taxon>Neoptera</taxon>
        <taxon>Paraneoptera</taxon>
        <taxon>Hemiptera</taxon>
        <taxon>Sternorrhyncha</taxon>
        <taxon>Aphidomorpha</taxon>
        <taxon>Aphidoidea</taxon>
        <taxon>Aphididae</taxon>
        <taxon>Lachninae</taxon>
        <taxon>Cinara</taxon>
    </lineage>
</organism>
<accession>A0A5E4MX21</accession>
<evidence type="ECO:0000256" key="4">
    <source>
        <dbReference type="SAM" id="SignalP"/>
    </source>
</evidence>
<dbReference type="GO" id="GO:0005615">
    <property type="term" value="C:extracellular space"/>
    <property type="evidence" value="ECO:0007669"/>
    <property type="project" value="TreeGrafter"/>
</dbReference>
<evidence type="ECO:0000256" key="1">
    <source>
        <dbReference type="ARBA" id="ARBA00022460"/>
    </source>
</evidence>
<feature type="chain" id="PRO_5022828805" evidence="4">
    <location>
        <begin position="23"/>
        <end position="155"/>
    </location>
</feature>
<dbReference type="InterPro" id="IPR051217">
    <property type="entry name" value="Insect_Cuticle_Struc_Prot"/>
</dbReference>
<dbReference type="GO" id="GO:0042302">
    <property type="term" value="F:structural constituent of cuticle"/>
    <property type="evidence" value="ECO:0007669"/>
    <property type="project" value="UniProtKB-UniRule"/>
</dbReference>
<feature type="compositionally biased region" description="Polar residues" evidence="3">
    <location>
        <begin position="57"/>
        <end position="69"/>
    </location>
</feature>
<dbReference type="Proteomes" id="UP000325440">
    <property type="component" value="Unassembled WGS sequence"/>
</dbReference>
<proteinExistence type="predicted"/>
<keyword evidence="1 2" id="KW-0193">Cuticle</keyword>
<dbReference type="Pfam" id="PF00379">
    <property type="entry name" value="Chitin_bind_4"/>
    <property type="match status" value="1"/>
</dbReference>
<keyword evidence="6" id="KW-1185">Reference proteome</keyword>
<feature type="region of interest" description="Disordered" evidence="3">
    <location>
        <begin position="56"/>
        <end position="82"/>
    </location>
</feature>
<evidence type="ECO:0000313" key="5">
    <source>
        <dbReference type="EMBL" id="VVC34975.1"/>
    </source>
</evidence>
<dbReference type="EMBL" id="CABPRJ010001032">
    <property type="protein sequence ID" value="VVC34975.1"/>
    <property type="molecule type" value="Genomic_DNA"/>
</dbReference>
<sequence>MNSKTLYVFVAVSVVSVSMIAAVPSYEHYAAEQSNADGGHYESHAPKSYHFEYAVNDPTTGDIKNQNEVSDGHGSVKGTYSLVEPDGSTRVVEYTADDVHGFQAEVKKIESQYKPSSSEHKFEHKAPSYPAPVKYTFAAPVVEEQHYDHENYYSH</sequence>